<dbReference type="EMBL" id="CP089286">
    <property type="protein sequence ID" value="UTO55680.1"/>
    <property type="molecule type" value="Genomic_DNA"/>
</dbReference>
<dbReference type="GO" id="GO:0005737">
    <property type="term" value="C:cytoplasm"/>
    <property type="evidence" value="ECO:0007669"/>
    <property type="project" value="UniProtKB-SubCell"/>
</dbReference>
<keyword evidence="1" id="KW-0963">Cytoplasm</keyword>
<accession>A0A9Q9C0N9</accession>
<gene>
    <name evidence="1 2" type="primary">secB</name>
    <name evidence="3" type="ORF">LUA81_01150</name>
    <name evidence="2" type="ORF">LUA82_01160</name>
</gene>
<keyword evidence="1" id="KW-0143">Chaperone</keyword>
<dbReference type="Proteomes" id="UP001059985">
    <property type="component" value="Chromosome"/>
</dbReference>
<dbReference type="GO" id="GO:0006457">
    <property type="term" value="P:protein folding"/>
    <property type="evidence" value="ECO:0007669"/>
    <property type="project" value="UniProtKB-UniRule"/>
</dbReference>
<keyword evidence="1" id="KW-0811">Translocation</keyword>
<evidence type="ECO:0000313" key="5">
    <source>
        <dbReference type="Proteomes" id="UP001059985"/>
    </source>
</evidence>
<comment type="subunit">
    <text evidence="1">Homotetramer, a dimer of dimers. One homotetramer interacts with 1 SecA dimer.</text>
</comment>
<dbReference type="InterPro" id="IPR003708">
    <property type="entry name" value="SecB"/>
</dbReference>
<dbReference type="EMBL" id="CP089285">
    <property type="protein sequence ID" value="UTO56598.1"/>
    <property type="molecule type" value="Genomic_DNA"/>
</dbReference>
<dbReference type="AlphaFoldDB" id="A0A9Q9C0N9"/>
<comment type="subcellular location">
    <subcellularLocation>
        <location evidence="1">Cytoplasm</location>
    </subcellularLocation>
</comment>
<keyword evidence="1" id="KW-0653">Protein transport</keyword>
<dbReference type="GO" id="GO:0051082">
    <property type="term" value="F:unfolded protein binding"/>
    <property type="evidence" value="ECO:0007669"/>
    <property type="project" value="InterPro"/>
</dbReference>
<evidence type="ECO:0000256" key="1">
    <source>
        <dbReference type="HAMAP-Rule" id="MF_00821"/>
    </source>
</evidence>
<reference evidence="2" key="1">
    <citation type="journal article" date="2022" name="Microorganisms">
        <title>Assembly and Comparison of Ca. Neoehrlichia mikurensis Genomes.</title>
        <authorList>
            <person name="Azagi T."/>
            <person name="Dirks R.P."/>
            <person name="Yebra-Pimentel E.S."/>
            <person name="Schaap P.J."/>
            <person name="Koehorst J.J."/>
            <person name="Esser H.J."/>
            <person name="Sprong H."/>
        </authorList>
    </citation>
    <scope>NUCLEOTIDE SEQUENCE</scope>
    <source>
        <strain evidence="3">18-2804</strain>
        <strain evidence="2">18-2837</strain>
    </source>
</reference>
<evidence type="ECO:0000313" key="2">
    <source>
        <dbReference type="EMBL" id="UTO55680.1"/>
    </source>
</evidence>
<comment type="similarity">
    <text evidence="1">Belongs to the SecB family.</text>
</comment>
<evidence type="ECO:0000313" key="3">
    <source>
        <dbReference type="EMBL" id="UTO56598.1"/>
    </source>
</evidence>
<dbReference type="NCBIfam" id="NF004392">
    <property type="entry name" value="PRK05751.1-3"/>
    <property type="match status" value="1"/>
</dbReference>
<dbReference type="NCBIfam" id="TIGR00809">
    <property type="entry name" value="secB"/>
    <property type="match status" value="1"/>
</dbReference>
<proteinExistence type="inferred from homology"/>
<sequence>MYPKIKIKGQYIKDLSFENVNSPQIFLMISKKPPAINISVNVSSILLPVKETDDENARIEGDFYEVMLQINVEAKAEKVTAFICELKYCGVFLIEKLENGQHEESFIKEMLLVVAPSIIFPFAREVIARVTASGGFPPLMLDVIDFKVMYENQLSSNQSQHDDTNLN</sequence>
<comment type="function">
    <text evidence="1">One of the proteins required for the normal export of preproteins out of the cell cytoplasm. It is a molecular chaperone that binds to a subset of precursor proteins, maintaining them in a translocation-competent state. It also specifically binds to its receptor SecA.</text>
</comment>
<name>A0A9Q9C0N9_9RICK</name>
<dbReference type="Pfam" id="PF02556">
    <property type="entry name" value="SecB"/>
    <property type="match status" value="1"/>
</dbReference>
<dbReference type="HAMAP" id="MF_00821">
    <property type="entry name" value="SecB"/>
    <property type="match status" value="1"/>
</dbReference>
<dbReference type="GO" id="GO:0051262">
    <property type="term" value="P:protein tetramerization"/>
    <property type="evidence" value="ECO:0007669"/>
    <property type="project" value="InterPro"/>
</dbReference>
<evidence type="ECO:0000313" key="4">
    <source>
        <dbReference type="Proteomes" id="UP001059822"/>
    </source>
</evidence>
<keyword evidence="5" id="KW-1185">Reference proteome</keyword>
<keyword evidence="1" id="KW-0813">Transport</keyword>
<protein>
    <recommendedName>
        <fullName evidence="1">Protein-export protein SecB</fullName>
    </recommendedName>
</protein>
<dbReference type="PANTHER" id="PTHR36918">
    <property type="match status" value="1"/>
</dbReference>
<dbReference type="GO" id="GO:0015031">
    <property type="term" value="P:protein transport"/>
    <property type="evidence" value="ECO:0007669"/>
    <property type="project" value="UniProtKB-UniRule"/>
</dbReference>
<dbReference type="PANTHER" id="PTHR36918:SF1">
    <property type="entry name" value="PROTEIN-EXPORT PROTEIN SECB"/>
    <property type="match status" value="1"/>
</dbReference>
<organism evidence="2 4">
    <name type="scientific">Neoehrlichia mikurensis</name>
    <dbReference type="NCBI Taxonomy" id="89586"/>
    <lineage>
        <taxon>Bacteria</taxon>
        <taxon>Pseudomonadati</taxon>
        <taxon>Pseudomonadota</taxon>
        <taxon>Alphaproteobacteria</taxon>
        <taxon>Rickettsiales</taxon>
        <taxon>Anaplasmataceae</taxon>
        <taxon>Candidatus Neoehrlichia</taxon>
    </lineage>
</organism>
<dbReference type="Proteomes" id="UP001059822">
    <property type="component" value="Chromosome"/>
</dbReference>
<dbReference type="RefSeq" id="WP_218193795.1">
    <property type="nucleotide sequence ID" value="NZ_CP054597.1"/>
</dbReference>